<accession>A0ABQ2KWR5</accession>
<dbReference type="PANTHER" id="PTHR43775:SF37">
    <property type="entry name" value="SI:DKEY-61P9.11"/>
    <property type="match status" value="1"/>
</dbReference>
<evidence type="ECO:0000256" key="1">
    <source>
        <dbReference type="ARBA" id="ARBA00022450"/>
    </source>
</evidence>
<dbReference type="InterPro" id="IPR032821">
    <property type="entry name" value="PKS_assoc"/>
</dbReference>
<dbReference type="CDD" id="cd05195">
    <property type="entry name" value="enoyl_red"/>
    <property type="match status" value="1"/>
</dbReference>
<name>A0ABQ2KWR5_9NOCA</name>
<comment type="caution">
    <text evidence="11">The sequence shown here is derived from an EMBL/GenBank/DDBJ whole genome shotgun (WGS) entry which is preliminary data.</text>
</comment>
<keyword evidence="5" id="KW-0511">Multifunctional enzyme</keyword>
<evidence type="ECO:0000256" key="6">
    <source>
        <dbReference type="ARBA" id="ARBA00023315"/>
    </source>
</evidence>
<dbReference type="PROSITE" id="PS52019">
    <property type="entry name" value="PKS_MFAS_DH"/>
    <property type="match status" value="1"/>
</dbReference>
<keyword evidence="3" id="KW-0808">Transferase</keyword>
<dbReference type="InterPro" id="IPR014030">
    <property type="entry name" value="Ketoacyl_synth_N"/>
</dbReference>
<dbReference type="PANTHER" id="PTHR43775">
    <property type="entry name" value="FATTY ACID SYNTHASE"/>
    <property type="match status" value="1"/>
</dbReference>
<dbReference type="PROSITE" id="PS00606">
    <property type="entry name" value="KS3_1"/>
    <property type="match status" value="1"/>
</dbReference>
<dbReference type="SUPFAM" id="SSF55048">
    <property type="entry name" value="Probable ACP-binding domain of malonyl-CoA ACP transacylase"/>
    <property type="match status" value="1"/>
</dbReference>
<evidence type="ECO:0000313" key="12">
    <source>
        <dbReference type="Proteomes" id="UP000658127"/>
    </source>
</evidence>
<dbReference type="EMBL" id="BMNE01000009">
    <property type="protein sequence ID" value="GGN95523.1"/>
    <property type="molecule type" value="Genomic_DNA"/>
</dbReference>
<dbReference type="InterPro" id="IPR020841">
    <property type="entry name" value="PKS_Beta-ketoAc_synthase_dom"/>
</dbReference>
<dbReference type="InterPro" id="IPR036291">
    <property type="entry name" value="NAD(P)-bd_dom_sf"/>
</dbReference>
<dbReference type="SMART" id="SM00826">
    <property type="entry name" value="PKS_DH"/>
    <property type="match status" value="1"/>
</dbReference>
<dbReference type="InterPro" id="IPR020807">
    <property type="entry name" value="PKS_DH"/>
</dbReference>
<dbReference type="Pfam" id="PF00109">
    <property type="entry name" value="ketoacyl-synt"/>
    <property type="match status" value="1"/>
</dbReference>
<dbReference type="Gene3D" id="3.10.129.110">
    <property type="entry name" value="Polyketide synthase dehydratase"/>
    <property type="match status" value="1"/>
</dbReference>
<dbReference type="PROSITE" id="PS00012">
    <property type="entry name" value="PHOSPHOPANTETHEINE"/>
    <property type="match status" value="1"/>
</dbReference>
<keyword evidence="4" id="KW-0521">NADP</keyword>
<keyword evidence="12" id="KW-1185">Reference proteome</keyword>
<evidence type="ECO:0000256" key="2">
    <source>
        <dbReference type="ARBA" id="ARBA00022553"/>
    </source>
</evidence>
<dbReference type="SUPFAM" id="SSF52151">
    <property type="entry name" value="FabD/lysophospholipase-like"/>
    <property type="match status" value="1"/>
</dbReference>
<dbReference type="InterPro" id="IPR013968">
    <property type="entry name" value="PKS_KR"/>
</dbReference>
<dbReference type="InterPro" id="IPR016039">
    <property type="entry name" value="Thiolase-like"/>
</dbReference>
<dbReference type="SMART" id="SM00823">
    <property type="entry name" value="PKS_PP"/>
    <property type="match status" value="1"/>
</dbReference>
<evidence type="ECO:0000259" key="8">
    <source>
        <dbReference type="PROSITE" id="PS50075"/>
    </source>
</evidence>
<dbReference type="Pfam" id="PF08240">
    <property type="entry name" value="ADH_N"/>
    <property type="match status" value="1"/>
</dbReference>
<reference evidence="12" key="1">
    <citation type="journal article" date="2019" name="Int. J. Syst. Evol. Microbiol.">
        <title>The Global Catalogue of Microorganisms (GCM) 10K type strain sequencing project: providing services to taxonomists for standard genome sequencing and annotation.</title>
        <authorList>
            <consortium name="The Broad Institute Genomics Platform"/>
            <consortium name="The Broad Institute Genome Sequencing Center for Infectious Disease"/>
            <person name="Wu L."/>
            <person name="Ma J."/>
        </authorList>
    </citation>
    <scope>NUCLEOTIDE SEQUENCE [LARGE SCALE GENOMIC DNA]</scope>
    <source>
        <strain evidence="12">CGMCC 4.7329</strain>
    </source>
</reference>
<dbReference type="CDD" id="cd00833">
    <property type="entry name" value="PKS"/>
    <property type="match status" value="1"/>
</dbReference>
<dbReference type="SMART" id="SM00829">
    <property type="entry name" value="PKS_ER"/>
    <property type="match status" value="1"/>
</dbReference>
<dbReference type="Pfam" id="PF21089">
    <property type="entry name" value="PKS_DH_N"/>
    <property type="match status" value="1"/>
</dbReference>
<feature type="domain" description="Carrier" evidence="8">
    <location>
        <begin position="2116"/>
        <end position="2190"/>
    </location>
</feature>
<protein>
    <submittedName>
        <fullName evidence="11">Polyketide synthase</fullName>
    </submittedName>
</protein>
<dbReference type="InterPro" id="IPR020806">
    <property type="entry name" value="PKS_PP-bd"/>
</dbReference>
<dbReference type="SUPFAM" id="SSF53901">
    <property type="entry name" value="Thiolase-like"/>
    <property type="match status" value="1"/>
</dbReference>
<sequence>MSPSTAAEAAKSERSGWSQQVSEFCCDPYLSARLNPRGGGIGHRHNASPQNPSEFPDVRIRADVAAVGSYVWHQGSNAEDRGKSTVAPRGNCVSDIAIVGIGCRFAGGIDSPETFWDFVVDKRDGVVDIPADRWDYRRYYDPEPRTPGRSYTKRAAFMTTDPWEFDPDFFGISPREATVLDPQQRLLLEVTWEALDDAGVAGRSAGEQVGVYVGGFVVDQSVIGVVGPALFHTDMHTPASASYTMLSNRIAYALNLVGPAITVDTACSSSLVAFHLACQALANDDCRVAVAGGVNVMLQPETFVLMCKGGFLATDGRCKSFDAAADGYGRGEGAGMVVLKKLDDAVRDGDRIYAVVKATGANQDGRTTAITVPNVDSQEALARAVCARSGLAPDEITYLEAHGTGTLVGDPVELRALGRVFGTASGRTGTVGVGSVKATIGHTEAAAGVASVIKAALAISHRTLPPQGWLDTPNPDIPFGELGLHVQVDARPLPLGAGPMSVAVNGFGYGGTNAHAILTEFAGPRQPPAAAGDHLGILPISARSTAAARALAGGFADLLAAGADPDHLAEAAWTRMAHHPFRTGVLVGDSTEDLVRELRKYAAGEGRDASRTIVSGTAEPVFVFSGMGPQHWKMGRDLLTAGGVFAAAAAEIDAEFRAVAGWSIVEELLRPEDESRVTRTEVAQPANFLIQVGLVRELAARGITPAAIVGHSVGEVSAAYVSGMLSLRDAVRVAYHRARLQATTAGTGGMFAVGTTRDQAQALVAGEPGIDIAAINSPTAVTLSGDAERLDEIAEKLTEDGVFARRLRVEVPYHSRLMGPIEDELRTVLADLTPRQPTVPLYSTVTGELVTEANWDAEYWWSNVRQPVRFFDAIGRLIGAGSRIFLEVGPHPVLSGNIREALLDADVNGTTVATLDREQSDSESLRRTLIGLHAAGVLDRDLLFPADRPATPHLPLPRYPWQRTRLHAALPLFEQARLGTPDGYAMLGDPDVEGRPEWLLQVGTELLPWLADHVVNGIKIMPGAAYLDAALSATASRIGMKQVALEQVRFVAPLIMGAPDVPLVAMSVEEASGRFLIRSRSATGTAWTVHASGRTLTGSHEQTTVTVPTIDVGVDVDPAMFYAGLAAAGLQYGPSFQRVTSVRVGKDVVVATVDGSIAAASGHLAHPAVVDAAMQCAAMLFADERINEGVMVPVGVAAVRLLAELPETVTVVARRDPHARLRADVELLDQDRNLVARLTGLQIGALKPGDDPLHRMADFYYGDTMEERDPVDPAAFADAGPASMLIVALGESRLAVELAAEVPSSQVYVAHPADPALEQGLVARLRDATTDPAQRLHVCVVVGEVTDDLAYLWTLKRIAVTVDEFANPPVEGGAPQSVFGDGVVHATLVTERAFTLPDSDVAPDPRHAALAGARRVLLNEQTPLRWRLVDTEPATPVADVVAELAVPGAFSHDNCDEVLLRAGKRWAPVVTKPLPERLERLDTAEPLTDPEANFELDTPRTRLLSQVAWRECPRPAPGPGEVEVRMQVIGLNYKDPLKIIGLLGERELAPTYFGTVPGMEGVGTVVRVGTGVDDVAAGDLVAVASKGMMRRFAVVDRQLVVALPAGTDPGHCTSTIAFGTAEYALLDLARLQPGETVLIHGAAGGVGTAAIQVAKAQGARIIGTASTPERRAHVLAMGADHAVNSRSLNFVDDVLALTDGAGADVIVSSAPGEILRQNFNAAAEFGRIVEVGKADIYTGGLLELANFDKNLAYYSMDLDRLVAVRPQRLARLLERVFEKVTEGTYTPLPYQMFETEEVSKAFEETLRSSRLARIAVRIDTPEPAVRPYLPHVEIDSAASYLVTGGFGGFGLAIGRWLALRGARRLVLAGRGGARTEEARRQLEAWRTLGLEVIEELVDVTDTAAVAGVVARAHSPEHPLRGVFHAAGAVADNRLGKMEFDELDRVYRPKVHGAQVVHQAVADAGITLDMFVLCSSGGSMYGIYGQYNYCAANVAVEALAEQWTRAGERALCVGWGHLSGATGGMAADETAEKYLDLVGFGPIDMADATAYLEQTLRLGVTRAAIIPTDWGKLTGTFPQLTRTGRTIALAQASAKDTSELARLREELAAMEETKRGPHIARLMAEELAVVMGVAVESIDMTIPVPELGLDSLMAVELGARVTKTLGIDLMSLQMGRSFSLEQAGPKVAELVLASEPVVAEPLPDREERHQENWVVEPREVVGDHALAVSR</sequence>
<dbReference type="InterPro" id="IPR013154">
    <property type="entry name" value="ADH-like_N"/>
</dbReference>
<dbReference type="Pfam" id="PF16197">
    <property type="entry name" value="KAsynt_C_assoc"/>
    <property type="match status" value="1"/>
</dbReference>
<dbReference type="InterPro" id="IPR001227">
    <property type="entry name" value="Ac_transferase_dom_sf"/>
</dbReference>
<dbReference type="Gene3D" id="3.40.366.10">
    <property type="entry name" value="Malonyl-Coenzyme A Acyl Carrier Protein, domain 2"/>
    <property type="match status" value="1"/>
</dbReference>
<feature type="active site" description="Proton acceptor; for dehydratase activity" evidence="7">
    <location>
        <position position="1013"/>
    </location>
</feature>
<proteinExistence type="predicted"/>
<dbReference type="PROSITE" id="PS50075">
    <property type="entry name" value="CARRIER"/>
    <property type="match status" value="1"/>
</dbReference>
<dbReference type="InterPro" id="IPR020843">
    <property type="entry name" value="ER"/>
</dbReference>
<dbReference type="InterPro" id="IPR036736">
    <property type="entry name" value="ACP-like_sf"/>
</dbReference>
<dbReference type="InterPro" id="IPR014043">
    <property type="entry name" value="Acyl_transferase_dom"/>
</dbReference>
<dbReference type="InterPro" id="IPR016035">
    <property type="entry name" value="Acyl_Trfase/lysoPLipase"/>
</dbReference>
<dbReference type="InterPro" id="IPR018201">
    <property type="entry name" value="Ketoacyl_synth_AS"/>
</dbReference>
<dbReference type="Pfam" id="PF00550">
    <property type="entry name" value="PP-binding"/>
    <property type="match status" value="1"/>
</dbReference>
<evidence type="ECO:0000256" key="7">
    <source>
        <dbReference type="PROSITE-ProRule" id="PRU01363"/>
    </source>
</evidence>
<dbReference type="SUPFAM" id="SSF51735">
    <property type="entry name" value="NAD(P)-binding Rossmann-fold domains"/>
    <property type="match status" value="3"/>
</dbReference>
<dbReference type="PROSITE" id="PS52004">
    <property type="entry name" value="KS3_2"/>
    <property type="match status" value="1"/>
</dbReference>
<dbReference type="Pfam" id="PF08659">
    <property type="entry name" value="KR"/>
    <property type="match status" value="1"/>
</dbReference>
<dbReference type="Gene3D" id="3.40.50.720">
    <property type="entry name" value="NAD(P)-binding Rossmann-like Domain"/>
    <property type="match status" value="3"/>
</dbReference>
<evidence type="ECO:0000256" key="3">
    <source>
        <dbReference type="ARBA" id="ARBA00022679"/>
    </source>
</evidence>
<dbReference type="InterPro" id="IPR014031">
    <property type="entry name" value="Ketoacyl_synth_C"/>
</dbReference>
<evidence type="ECO:0000259" key="9">
    <source>
        <dbReference type="PROSITE" id="PS52004"/>
    </source>
</evidence>
<dbReference type="Proteomes" id="UP000658127">
    <property type="component" value="Unassembled WGS sequence"/>
</dbReference>
<dbReference type="InterPro" id="IPR006162">
    <property type="entry name" value="Ppantetheine_attach_site"/>
</dbReference>
<evidence type="ECO:0000259" key="10">
    <source>
        <dbReference type="PROSITE" id="PS52019"/>
    </source>
</evidence>
<dbReference type="InterPro" id="IPR002364">
    <property type="entry name" value="Quin_OxRdtase/zeta-crystal_CS"/>
</dbReference>
<dbReference type="InterPro" id="IPR011032">
    <property type="entry name" value="GroES-like_sf"/>
</dbReference>
<dbReference type="Pfam" id="PF14765">
    <property type="entry name" value="PS-DH"/>
    <property type="match status" value="1"/>
</dbReference>
<dbReference type="SUPFAM" id="SSF47336">
    <property type="entry name" value="ACP-like"/>
    <property type="match status" value="1"/>
</dbReference>
<dbReference type="InterPro" id="IPR057326">
    <property type="entry name" value="KR_dom"/>
</dbReference>
<dbReference type="InterPro" id="IPR016036">
    <property type="entry name" value="Malonyl_transacylase_ACP-bd"/>
</dbReference>
<dbReference type="Pfam" id="PF00107">
    <property type="entry name" value="ADH_zinc_N"/>
    <property type="match status" value="1"/>
</dbReference>
<evidence type="ECO:0000256" key="4">
    <source>
        <dbReference type="ARBA" id="ARBA00022857"/>
    </source>
</evidence>
<dbReference type="InterPro" id="IPR009081">
    <property type="entry name" value="PP-bd_ACP"/>
</dbReference>
<dbReference type="InterPro" id="IPR049551">
    <property type="entry name" value="PKS_DH_C"/>
</dbReference>
<dbReference type="InterPro" id="IPR050091">
    <property type="entry name" value="PKS_NRPS_Biosynth_Enz"/>
</dbReference>
<dbReference type="SUPFAM" id="SSF50129">
    <property type="entry name" value="GroES-like"/>
    <property type="match status" value="1"/>
</dbReference>
<dbReference type="Gene3D" id="3.40.47.10">
    <property type="match status" value="1"/>
</dbReference>
<dbReference type="SMART" id="SM00825">
    <property type="entry name" value="PKS_KS"/>
    <property type="match status" value="1"/>
</dbReference>
<dbReference type="PROSITE" id="PS01162">
    <property type="entry name" value="QOR_ZETA_CRYSTAL"/>
    <property type="match status" value="1"/>
</dbReference>
<dbReference type="Gene3D" id="3.90.180.10">
    <property type="entry name" value="Medium-chain alcohol dehydrogenases, catalytic domain"/>
    <property type="match status" value="1"/>
</dbReference>
<feature type="region of interest" description="C-terminal hotdog fold" evidence="7">
    <location>
        <begin position="1112"/>
        <end position="1252"/>
    </location>
</feature>
<feature type="domain" description="PKS/mFAS DH" evidence="10">
    <location>
        <begin position="981"/>
        <end position="1252"/>
    </location>
</feature>
<feature type="domain" description="Ketosynthase family 3 (KS3)" evidence="9">
    <location>
        <begin position="93"/>
        <end position="520"/>
    </location>
</feature>
<dbReference type="Pfam" id="PF02801">
    <property type="entry name" value="Ketoacyl-synt_C"/>
    <property type="match status" value="1"/>
</dbReference>
<dbReference type="Pfam" id="PF00698">
    <property type="entry name" value="Acyl_transf_1"/>
    <property type="match status" value="1"/>
</dbReference>
<keyword evidence="6" id="KW-0012">Acyltransferase</keyword>
<dbReference type="InterPro" id="IPR049900">
    <property type="entry name" value="PKS_mFAS_DH"/>
</dbReference>
<organism evidence="11 12">
    <name type="scientific">Nocardia rhizosphaerihabitans</name>
    <dbReference type="NCBI Taxonomy" id="1691570"/>
    <lineage>
        <taxon>Bacteria</taxon>
        <taxon>Bacillati</taxon>
        <taxon>Actinomycetota</taxon>
        <taxon>Actinomycetes</taxon>
        <taxon>Mycobacteriales</taxon>
        <taxon>Nocardiaceae</taxon>
        <taxon>Nocardia</taxon>
    </lineage>
</organism>
<dbReference type="Gene3D" id="1.10.1200.10">
    <property type="entry name" value="ACP-like"/>
    <property type="match status" value="1"/>
</dbReference>
<dbReference type="SMART" id="SM00822">
    <property type="entry name" value="PKS_KR"/>
    <property type="match status" value="1"/>
</dbReference>
<dbReference type="InterPro" id="IPR042104">
    <property type="entry name" value="PKS_dehydratase_sf"/>
</dbReference>
<dbReference type="InterPro" id="IPR013149">
    <property type="entry name" value="ADH-like_C"/>
</dbReference>
<keyword evidence="1" id="KW-0596">Phosphopantetheine</keyword>
<gene>
    <name evidence="11" type="ORF">GCM10011610_59580</name>
</gene>
<keyword evidence="2" id="KW-0597">Phosphoprotein</keyword>
<dbReference type="InterPro" id="IPR049552">
    <property type="entry name" value="PKS_DH_N"/>
</dbReference>
<feature type="active site" description="Proton donor; for dehydratase activity" evidence="7">
    <location>
        <position position="1171"/>
    </location>
</feature>
<feature type="region of interest" description="N-terminal hotdog fold" evidence="7">
    <location>
        <begin position="981"/>
        <end position="1102"/>
    </location>
</feature>
<dbReference type="SMART" id="SM00827">
    <property type="entry name" value="PKS_AT"/>
    <property type="match status" value="1"/>
</dbReference>
<dbReference type="Gene3D" id="3.30.70.3290">
    <property type="match status" value="1"/>
</dbReference>
<evidence type="ECO:0000313" key="11">
    <source>
        <dbReference type="EMBL" id="GGN95523.1"/>
    </source>
</evidence>
<evidence type="ECO:0000256" key="5">
    <source>
        <dbReference type="ARBA" id="ARBA00023268"/>
    </source>
</evidence>